<sequence>MDFSEYLRFTRLFHGLTQKEIAARLGYTQALISEVENKRKHPSTRLKVALTREFPRTIEFERFLIELKMEMV</sequence>
<dbReference type="RefSeq" id="WP_216485988.1">
    <property type="nucleotide sequence ID" value="NZ_CP126101.1"/>
</dbReference>
<dbReference type="AlphaFoldDB" id="A0AAX3WPS5"/>
<dbReference type="EMBL" id="CP126101">
    <property type="protein sequence ID" value="WHY49850.1"/>
    <property type="molecule type" value="Genomic_DNA"/>
</dbReference>
<organism evidence="2 3">
    <name type="scientific">Lysinibacillus pakistanensis</name>
    <dbReference type="NCBI Taxonomy" id="759811"/>
    <lineage>
        <taxon>Bacteria</taxon>
        <taxon>Bacillati</taxon>
        <taxon>Bacillota</taxon>
        <taxon>Bacilli</taxon>
        <taxon>Bacillales</taxon>
        <taxon>Bacillaceae</taxon>
        <taxon>Lysinibacillus</taxon>
    </lineage>
</organism>
<evidence type="ECO:0000259" key="1">
    <source>
        <dbReference type="PROSITE" id="PS50943"/>
    </source>
</evidence>
<dbReference type="CDD" id="cd00093">
    <property type="entry name" value="HTH_XRE"/>
    <property type="match status" value="1"/>
</dbReference>
<dbReference type="PROSITE" id="PS50943">
    <property type="entry name" value="HTH_CROC1"/>
    <property type="match status" value="1"/>
</dbReference>
<dbReference type="SMART" id="SM00530">
    <property type="entry name" value="HTH_XRE"/>
    <property type="match status" value="1"/>
</dbReference>
<accession>A0AAX3WPS5</accession>
<evidence type="ECO:0000313" key="3">
    <source>
        <dbReference type="Proteomes" id="UP001178322"/>
    </source>
</evidence>
<reference evidence="2" key="1">
    <citation type="submission" date="2023-05" db="EMBL/GenBank/DDBJ databases">
        <title>Comparative genomics of Bacillaceae isolates and their secondary metabolite potential.</title>
        <authorList>
            <person name="Song L."/>
            <person name="Nielsen L.J."/>
            <person name="Mohite O."/>
            <person name="Xu X."/>
            <person name="Weber T."/>
            <person name="Kovacs A.T."/>
        </authorList>
    </citation>
    <scope>NUCLEOTIDE SEQUENCE</scope>
    <source>
        <strain evidence="2">LY1</strain>
    </source>
</reference>
<dbReference type="Proteomes" id="UP001178322">
    <property type="component" value="Chromosome"/>
</dbReference>
<name>A0AAX3WPS5_9BACI</name>
<evidence type="ECO:0000313" key="2">
    <source>
        <dbReference type="EMBL" id="WHY49850.1"/>
    </source>
</evidence>
<feature type="domain" description="HTH cro/C1-type" evidence="1">
    <location>
        <begin position="7"/>
        <end position="60"/>
    </location>
</feature>
<proteinExistence type="predicted"/>
<dbReference type="Pfam" id="PF01381">
    <property type="entry name" value="HTH_3"/>
    <property type="match status" value="1"/>
</dbReference>
<protein>
    <submittedName>
        <fullName evidence="2">Helix-turn-helix transcriptional regulator</fullName>
    </submittedName>
</protein>
<dbReference type="InterPro" id="IPR001387">
    <property type="entry name" value="Cro/C1-type_HTH"/>
</dbReference>
<gene>
    <name evidence="2" type="ORF">QNH24_16110</name>
</gene>